<reference evidence="2 3" key="1">
    <citation type="submission" date="2017-06" db="EMBL/GenBank/DDBJ databases">
        <title>Reclassification of a Polynucleobacter cosmopolitanus strain isolated from tropical Lake Victoria as Polynucleobacter victoriensis comb. nov.</title>
        <authorList>
            <person name="Hahn M.W."/>
        </authorList>
    </citation>
    <scope>NUCLEOTIDE SEQUENCE [LARGE SCALE GENOMIC DNA]</scope>
    <source>
        <strain evidence="2 3">MWH-MoIso2</strain>
    </source>
</reference>
<evidence type="ECO:0000313" key="3">
    <source>
        <dbReference type="Proteomes" id="UP000215188"/>
    </source>
</evidence>
<dbReference type="AlphaFoldDB" id="A0A229FSN4"/>
<dbReference type="PANTHER" id="PTHR43798">
    <property type="entry name" value="MONOACYLGLYCEROL LIPASE"/>
    <property type="match status" value="1"/>
</dbReference>
<dbReference type="Proteomes" id="UP000215188">
    <property type="component" value="Unassembled WGS sequence"/>
</dbReference>
<name>A0A229FSN4_9BURK</name>
<dbReference type="RefSeq" id="WP_089516035.1">
    <property type="nucleotide sequence ID" value="NZ_NJGG01000002.1"/>
</dbReference>
<dbReference type="PANTHER" id="PTHR43798:SF33">
    <property type="entry name" value="HYDROLASE, PUTATIVE (AFU_ORTHOLOGUE AFUA_2G14860)-RELATED"/>
    <property type="match status" value="1"/>
</dbReference>
<sequence length="348" mass="39089">MLKRLLQRLFGKKPQSSYEIELTSSVGASQAPASEVKNEVKNEVTTPVIDYPIPVEDVPDLPDPECRTNYVQCASPSGFHKMAYHEWGDPNNPRVLICVHGLTRRGSDFTVLAKAMRDRYRVICPDIVGRGDSDWLENPMLYGIPQYVTDMNALLAQLGLHEVDWFGTSMGGLIGIFMASQKNSPIKKMILNDVGPRIEPTALKRLGDYVGKPLRFNSKKEGLIYLNRICEPFGTFTPEQWKDYNGPHLKKDGDQWIVHYDPDIVKPFSAVNKMTSMMGEMMTWKAYDAINAEMLIVRGAESDLISGLTVNEMCRRNPKAKSTEILGVGHAPAFITPEQVSLAREFYS</sequence>
<dbReference type="OrthoDB" id="8543939at2"/>
<gene>
    <name evidence="2" type="ORF">AOC33_06745</name>
</gene>
<keyword evidence="2" id="KW-0378">Hydrolase</keyword>
<dbReference type="InterPro" id="IPR050266">
    <property type="entry name" value="AB_hydrolase_sf"/>
</dbReference>
<dbReference type="EMBL" id="NJGG01000002">
    <property type="protein sequence ID" value="OXL15005.1"/>
    <property type="molecule type" value="Genomic_DNA"/>
</dbReference>
<evidence type="ECO:0000313" key="2">
    <source>
        <dbReference type="EMBL" id="OXL15005.1"/>
    </source>
</evidence>
<dbReference type="GO" id="GO:0016787">
    <property type="term" value="F:hydrolase activity"/>
    <property type="evidence" value="ECO:0007669"/>
    <property type="project" value="UniProtKB-KW"/>
</dbReference>
<dbReference type="GO" id="GO:0016020">
    <property type="term" value="C:membrane"/>
    <property type="evidence" value="ECO:0007669"/>
    <property type="project" value="TreeGrafter"/>
</dbReference>
<feature type="domain" description="AB hydrolase-1" evidence="1">
    <location>
        <begin position="95"/>
        <end position="194"/>
    </location>
</feature>
<dbReference type="Gene3D" id="3.40.50.1820">
    <property type="entry name" value="alpha/beta hydrolase"/>
    <property type="match status" value="1"/>
</dbReference>
<proteinExistence type="predicted"/>
<organism evidence="2 3">
    <name type="scientific">Polynucleobacter cosmopolitanus</name>
    <dbReference type="NCBI Taxonomy" id="351345"/>
    <lineage>
        <taxon>Bacteria</taxon>
        <taxon>Pseudomonadati</taxon>
        <taxon>Pseudomonadota</taxon>
        <taxon>Betaproteobacteria</taxon>
        <taxon>Burkholderiales</taxon>
        <taxon>Burkholderiaceae</taxon>
        <taxon>Polynucleobacter</taxon>
    </lineage>
</organism>
<accession>A0A229FSN4</accession>
<evidence type="ECO:0000259" key="1">
    <source>
        <dbReference type="Pfam" id="PF00561"/>
    </source>
</evidence>
<comment type="caution">
    <text evidence="2">The sequence shown here is derived from an EMBL/GenBank/DDBJ whole genome shotgun (WGS) entry which is preliminary data.</text>
</comment>
<keyword evidence="3" id="KW-1185">Reference proteome</keyword>
<dbReference type="Pfam" id="PF00561">
    <property type="entry name" value="Abhydrolase_1"/>
    <property type="match status" value="1"/>
</dbReference>
<protein>
    <submittedName>
        <fullName evidence="2">Alpha/beta hydrolase</fullName>
    </submittedName>
</protein>
<dbReference type="SUPFAM" id="SSF53474">
    <property type="entry name" value="alpha/beta-Hydrolases"/>
    <property type="match status" value="1"/>
</dbReference>
<dbReference type="InterPro" id="IPR029058">
    <property type="entry name" value="AB_hydrolase_fold"/>
</dbReference>
<dbReference type="InterPro" id="IPR000073">
    <property type="entry name" value="AB_hydrolase_1"/>
</dbReference>